<proteinExistence type="predicted"/>
<gene>
    <name evidence="1" type="ORF">V6M85_03060</name>
</gene>
<accession>A0AAX4L351</accession>
<evidence type="ECO:0000313" key="1">
    <source>
        <dbReference type="EMBL" id="WWQ61078.1"/>
    </source>
</evidence>
<dbReference type="EMBL" id="CP146016">
    <property type="protein sequence ID" value="WWQ61078.1"/>
    <property type="molecule type" value="Genomic_DNA"/>
</dbReference>
<sequence>MSTKQVSNTETLLDVATRIAISASKTDNRGEPMVDSTTINNLLSFLQSKRNVNELLVYIMRQMGRGEIDKQTGKLLLSNLKDKSTEEGLELLGYVKWIYETLTSKELKVNVNNLSNVKSFKDLVEILSK</sequence>
<dbReference type="GeneID" id="89335714"/>
<dbReference type="AlphaFoldDB" id="A0AAX4L351"/>
<evidence type="ECO:0000313" key="2">
    <source>
        <dbReference type="Proteomes" id="UP001432202"/>
    </source>
</evidence>
<protein>
    <submittedName>
        <fullName evidence="1">Uncharacterized protein</fullName>
    </submittedName>
</protein>
<organism evidence="1 2">
    <name type="scientific">Sulfolobus tengchongensis</name>
    <dbReference type="NCBI Taxonomy" id="207809"/>
    <lineage>
        <taxon>Archaea</taxon>
        <taxon>Thermoproteota</taxon>
        <taxon>Thermoprotei</taxon>
        <taxon>Sulfolobales</taxon>
        <taxon>Sulfolobaceae</taxon>
        <taxon>Sulfolobus</taxon>
    </lineage>
</organism>
<dbReference type="RefSeq" id="WP_338602845.1">
    <property type="nucleotide sequence ID" value="NZ_CP146016.1"/>
</dbReference>
<reference evidence="1 2" key="1">
    <citation type="submission" date="2024-02" db="EMBL/GenBank/DDBJ databases">
        <title>STSV induces naive adaptation in Sulfolobus.</title>
        <authorList>
            <person name="Xiang X."/>
            <person name="Song M."/>
        </authorList>
    </citation>
    <scope>NUCLEOTIDE SEQUENCE [LARGE SCALE GENOMIC DNA]</scope>
    <source>
        <strain evidence="1 2">RT2</strain>
    </source>
</reference>
<name>A0AAX4L351_9CREN</name>
<keyword evidence="2" id="KW-1185">Reference proteome</keyword>
<dbReference type="Proteomes" id="UP001432202">
    <property type="component" value="Chromosome"/>
</dbReference>